<dbReference type="Proteomes" id="UP000799777">
    <property type="component" value="Unassembled WGS sequence"/>
</dbReference>
<gene>
    <name evidence="2" type="ORF">EK21DRAFT_103357</name>
</gene>
<reference evidence="2" key="1">
    <citation type="journal article" date="2020" name="Stud. Mycol.">
        <title>101 Dothideomycetes genomes: a test case for predicting lifestyles and emergence of pathogens.</title>
        <authorList>
            <person name="Haridas S."/>
            <person name="Albert R."/>
            <person name="Binder M."/>
            <person name="Bloem J."/>
            <person name="Labutti K."/>
            <person name="Salamov A."/>
            <person name="Andreopoulos B."/>
            <person name="Baker S."/>
            <person name="Barry K."/>
            <person name="Bills G."/>
            <person name="Bluhm B."/>
            <person name="Cannon C."/>
            <person name="Castanera R."/>
            <person name="Culley D."/>
            <person name="Daum C."/>
            <person name="Ezra D."/>
            <person name="Gonzalez J."/>
            <person name="Henrissat B."/>
            <person name="Kuo A."/>
            <person name="Liang C."/>
            <person name="Lipzen A."/>
            <person name="Lutzoni F."/>
            <person name="Magnuson J."/>
            <person name="Mondo S."/>
            <person name="Nolan M."/>
            <person name="Ohm R."/>
            <person name="Pangilinan J."/>
            <person name="Park H.-J."/>
            <person name="Ramirez L."/>
            <person name="Alfaro M."/>
            <person name="Sun H."/>
            <person name="Tritt A."/>
            <person name="Yoshinaga Y."/>
            <person name="Zwiers L.-H."/>
            <person name="Turgeon B."/>
            <person name="Goodwin S."/>
            <person name="Spatafora J."/>
            <person name="Crous P."/>
            <person name="Grigoriev I."/>
        </authorList>
    </citation>
    <scope>NUCLEOTIDE SEQUENCE</scope>
    <source>
        <strain evidence="2">CBS 110217</strain>
    </source>
</reference>
<protein>
    <recommendedName>
        <fullName evidence="4">BTB domain-containing protein</fullName>
    </recommendedName>
</protein>
<name>A0A9P4H378_9PLEO</name>
<evidence type="ECO:0000256" key="1">
    <source>
        <dbReference type="SAM" id="MobiDB-lite"/>
    </source>
</evidence>
<evidence type="ECO:0000313" key="2">
    <source>
        <dbReference type="EMBL" id="KAF2026285.1"/>
    </source>
</evidence>
<proteinExistence type="predicted"/>
<keyword evidence="3" id="KW-1185">Reference proteome</keyword>
<feature type="region of interest" description="Disordered" evidence="1">
    <location>
        <begin position="311"/>
        <end position="331"/>
    </location>
</feature>
<evidence type="ECO:0008006" key="4">
    <source>
        <dbReference type="Google" id="ProtNLM"/>
    </source>
</evidence>
<dbReference type="EMBL" id="ML978246">
    <property type="protein sequence ID" value="KAF2026285.1"/>
    <property type="molecule type" value="Genomic_DNA"/>
</dbReference>
<organism evidence="2 3">
    <name type="scientific">Setomelanomma holmii</name>
    <dbReference type="NCBI Taxonomy" id="210430"/>
    <lineage>
        <taxon>Eukaryota</taxon>
        <taxon>Fungi</taxon>
        <taxon>Dikarya</taxon>
        <taxon>Ascomycota</taxon>
        <taxon>Pezizomycotina</taxon>
        <taxon>Dothideomycetes</taxon>
        <taxon>Pleosporomycetidae</taxon>
        <taxon>Pleosporales</taxon>
        <taxon>Pleosporineae</taxon>
        <taxon>Phaeosphaeriaceae</taxon>
        <taxon>Setomelanomma</taxon>
    </lineage>
</organism>
<comment type="caution">
    <text evidence="2">The sequence shown here is derived from an EMBL/GenBank/DDBJ whole genome shotgun (WGS) entry which is preliminary data.</text>
</comment>
<evidence type="ECO:0000313" key="3">
    <source>
        <dbReference type="Proteomes" id="UP000799777"/>
    </source>
</evidence>
<dbReference type="OrthoDB" id="5326346at2759"/>
<accession>A0A9P4H378</accession>
<sequence length="331" mass="37057">MAPIIHEIDPKADTVIILRNPSTAFAPWPQVEEVHYRVSSRHLMLASPVFMCALEKDGWSESVPHQDDGLFHITADDWDPQALLVLLLVLHSRNRKVKRTVSLNRLAKLATLVDYYDCVEACGLFTCVWLNNLEKTTKAPTTYCRDLILWIWISWVFKENEAFKRSTKTAIEVTNETLQTLDLPIPSRSARYFANHTLCDIDCRRYQVIESVVSQLHDLLDTYRSSKYECPDGTNNSFQCGAIMLGALTKQLDGMALLSPRLEVPFPGLSFAALCTKAKSMKSPAWSARVSKIVDDVGALVQGLEVSEYTGSATNGKTKETSDPTQTPTSI</sequence>
<dbReference type="AlphaFoldDB" id="A0A9P4H378"/>